<dbReference type="AlphaFoldDB" id="A0A482WJM8"/>
<feature type="region of interest" description="Disordered" evidence="2">
    <location>
        <begin position="337"/>
        <end position="373"/>
    </location>
</feature>
<dbReference type="Pfam" id="PF13915">
    <property type="entry name" value="DUF4210"/>
    <property type="match status" value="1"/>
</dbReference>
<gene>
    <name evidence="4" type="ORF">LSTR_LSTR007061</name>
</gene>
<keyword evidence="5" id="KW-1185">Reference proteome</keyword>
<evidence type="ECO:0000313" key="5">
    <source>
        <dbReference type="Proteomes" id="UP000291343"/>
    </source>
</evidence>
<sequence length="880" mass="97490">MHAMGMDGCGEVEAFVQLGTLIVEGRLASPGTQKGYSEGCHCPLSGSSIAQERNRNKHVCQDDSYLCERVEKLRKHMSLLCANSLPMCVEVLLCADCQCGREKAQSSDIAVVPSPNDLLLEQWTVSLVKNRSSIVPMTINGLFQAVRSQLHFSQLSAWWSSSRGKTPQNVCYRLTLPEQAFSSQFSRQPLEHSFPLASVTRNLNIKVSVQTLPRSESIYIVSCTLHSSKAEAPARKRSTTEQPLLGESLLDPPSSSRQVSSNVSRRNSTQRISRPTVTSGSCSSLPVEGAQSRMTGPSLQTTIPILSGLVDDRMQTGCERTGKHHCSYGEEDLECSTDHLPSNNNNNNSNNIITNNINNNSQESTPQSVSTQTTKKFHFELSQKEVQEVLTVLRTRTPSNINNFSYKPDLQEPAVAKYPPYKQHPALPVHITKDATAKADLLLSAILRTSKKSENNSSSSEKEPDKNPFNDLSCVNSKKIDPSLLKDDFRTTNSKVCSDVINNKDGCSSCAIEDSKSAVRSVCDVFRTRKCWKNKTVSEENRVKCKSKASSEQTIYQDDGGEEYFHDLNTKQKKNEEQSSRYNVPTALDKAKFRQSLDSAASMVFHCRTGLPLTSSPAPLRRVSQRFDFDSSINCVSAISSALYEPSDRLSVGSDDTEGEKSPSSPTCLSHKQFYSSWPHHSQIPSSLLGSFEESVLNGRLEPVSTVHGFTADLSASGSFCPPHLVLPVTVFFYTLGDNDKVSTPYLGHINLGKKGYLVPRSGTIQVTLLNPLGTVIKMFVVMYDLSDMPNNSCTFLRQRTLYMPASADGESIESAQKYLRYLIHLRFSSSKSGRISLHSDIRMIIFRKSDMDTANGFEMAYELRSFTHAPQNPKFSSRK</sequence>
<feature type="compositionally biased region" description="Polar residues" evidence="2">
    <location>
        <begin position="362"/>
        <end position="373"/>
    </location>
</feature>
<comment type="caution">
    <text evidence="4">The sequence shown here is derived from an EMBL/GenBank/DDBJ whole genome shotgun (WGS) entry which is preliminary data.</text>
</comment>
<feature type="domain" description="Atos-like conserved" evidence="3">
    <location>
        <begin position="688"/>
        <end position="747"/>
    </location>
</feature>
<reference evidence="4 5" key="1">
    <citation type="journal article" date="2017" name="Gigascience">
        <title>Genome sequence of the small brown planthopper, Laodelphax striatellus.</title>
        <authorList>
            <person name="Zhu J."/>
            <person name="Jiang F."/>
            <person name="Wang X."/>
            <person name="Yang P."/>
            <person name="Bao Y."/>
            <person name="Zhao W."/>
            <person name="Wang W."/>
            <person name="Lu H."/>
            <person name="Wang Q."/>
            <person name="Cui N."/>
            <person name="Li J."/>
            <person name="Chen X."/>
            <person name="Luo L."/>
            <person name="Yu J."/>
            <person name="Kang L."/>
            <person name="Cui F."/>
        </authorList>
    </citation>
    <scope>NUCLEOTIDE SEQUENCE [LARGE SCALE GENOMIC DNA]</scope>
    <source>
        <strain evidence="4">Lst14</strain>
    </source>
</reference>
<dbReference type="PANTHER" id="PTHR13199">
    <property type="entry name" value="GH03947P"/>
    <property type="match status" value="1"/>
</dbReference>
<dbReference type="InParanoid" id="A0A482WJM8"/>
<dbReference type="InterPro" id="IPR051506">
    <property type="entry name" value="ATOS_Transcription_Regulators"/>
</dbReference>
<evidence type="ECO:0000256" key="2">
    <source>
        <dbReference type="SAM" id="MobiDB-lite"/>
    </source>
</evidence>
<dbReference type="Pfam" id="PF13889">
    <property type="entry name" value="Chromosome_seg"/>
    <property type="match status" value="1"/>
</dbReference>
<dbReference type="OrthoDB" id="8625101at2759"/>
<evidence type="ECO:0000313" key="4">
    <source>
        <dbReference type="EMBL" id="RZF33683.1"/>
    </source>
</evidence>
<feature type="compositionally biased region" description="Low complexity" evidence="2">
    <location>
        <begin position="342"/>
        <end position="361"/>
    </location>
</feature>
<comment type="similarity">
    <text evidence="1">Belongs to the ATOS family.</text>
</comment>
<evidence type="ECO:0000259" key="3">
    <source>
        <dbReference type="SMART" id="SM01177"/>
    </source>
</evidence>
<protein>
    <recommendedName>
        <fullName evidence="3">Atos-like conserved domain-containing protein</fullName>
    </recommendedName>
</protein>
<dbReference type="PANTHER" id="PTHR13199:SF11">
    <property type="entry name" value="PROTEIN ATOSSA"/>
    <property type="match status" value="1"/>
</dbReference>
<feature type="region of interest" description="Disordered" evidence="2">
    <location>
        <begin position="452"/>
        <end position="474"/>
    </location>
</feature>
<proteinExistence type="inferred from homology"/>
<dbReference type="InterPro" id="IPR033473">
    <property type="entry name" value="Atos-like_C"/>
</dbReference>
<feature type="compositionally biased region" description="Low complexity" evidence="2">
    <location>
        <begin position="254"/>
        <end position="271"/>
    </location>
</feature>
<feature type="compositionally biased region" description="Polar residues" evidence="2">
    <location>
        <begin position="272"/>
        <end position="284"/>
    </location>
</feature>
<feature type="region of interest" description="Disordered" evidence="2">
    <location>
        <begin position="230"/>
        <end position="299"/>
    </location>
</feature>
<evidence type="ECO:0000256" key="1">
    <source>
        <dbReference type="ARBA" id="ARBA00034497"/>
    </source>
</evidence>
<dbReference type="STRING" id="195883.A0A482WJM8"/>
<name>A0A482WJM8_LAOST</name>
<accession>A0A482WJM8</accession>
<dbReference type="InterPro" id="IPR025261">
    <property type="entry name" value="Atos-like_cons_dom"/>
</dbReference>
<organism evidence="4 5">
    <name type="scientific">Laodelphax striatellus</name>
    <name type="common">Small brown planthopper</name>
    <name type="synonym">Delphax striatella</name>
    <dbReference type="NCBI Taxonomy" id="195883"/>
    <lineage>
        <taxon>Eukaryota</taxon>
        <taxon>Metazoa</taxon>
        <taxon>Ecdysozoa</taxon>
        <taxon>Arthropoda</taxon>
        <taxon>Hexapoda</taxon>
        <taxon>Insecta</taxon>
        <taxon>Pterygota</taxon>
        <taxon>Neoptera</taxon>
        <taxon>Paraneoptera</taxon>
        <taxon>Hemiptera</taxon>
        <taxon>Auchenorrhyncha</taxon>
        <taxon>Fulgoroidea</taxon>
        <taxon>Delphacidae</taxon>
        <taxon>Criomorphinae</taxon>
        <taxon>Laodelphax</taxon>
    </lineage>
</organism>
<dbReference type="EMBL" id="QKKF02033617">
    <property type="protein sequence ID" value="RZF33683.1"/>
    <property type="molecule type" value="Genomic_DNA"/>
</dbReference>
<dbReference type="Proteomes" id="UP000291343">
    <property type="component" value="Unassembled WGS sequence"/>
</dbReference>
<dbReference type="SMART" id="SM01177">
    <property type="entry name" value="DUF4210"/>
    <property type="match status" value="1"/>
</dbReference>